<organism evidence="1">
    <name type="scientific">Anguilla anguilla</name>
    <name type="common">European freshwater eel</name>
    <name type="synonym">Muraena anguilla</name>
    <dbReference type="NCBI Taxonomy" id="7936"/>
    <lineage>
        <taxon>Eukaryota</taxon>
        <taxon>Metazoa</taxon>
        <taxon>Chordata</taxon>
        <taxon>Craniata</taxon>
        <taxon>Vertebrata</taxon>
        <taxon>Euteleostomi</taxon>
        <taxon>Actinopterygii</taxon>
        <taxon>Neopterygii</taxon>
        <taxon>Teleostei</taxon>
        <taxon>Anguilliformes</taxon>
        <taxon>Anguillidae</taxon>
        <taxon>Anguilla</taxon>
    </lineage>
</organism>
<dbReference type="AlphaFoldDB" id="A0A0E9PF83"/>
<accession>A0A0E9PF83</accession>
<dbReference type="EMBL" id="GBXM01105655">
    <property type="protein sequence ID" value="JAH02922.1"/>
    <property type="molecule type" value="Transcribed_RNA"/>
</dbReference>
<reference evidence="1" key="2">
    <citation type="journal article" date="2015" name="Fish Shellfish Immunol.">
        <title>Early steps in the European eel (Anguilla anguilla)-Vibrio vulnificus interaction in the gills: Role of the RtxA13 toxin.</title>
        <authorList>
            <person name="Callol A."/>
            <person name="Pajuelo D."/>
            <person name="Ebbesson L."/>
            <person name="Teles M."/>
            <person name="MacKenzie S."/>
            <person name="Amaro C."/>
        </authorList>
    </citation>
    <scope>NUCLEOTIDE SEQUENCE</scope>
</reference>
<sequence length="16" mass="1927">MVFDKLLTIYLLLTMI</sequence>
<name>A0A0E9PF83_ANGAN</name>
<reference evidence="1" key="1">
    <citation type="submission" date="2014-11" db="EMBL/GenBank/DDBJ databases">
        <authorList>
            <person name="Amaro Gonzalez C."/>
        </authorList>
    </citation>
    <scope>NUCLEOTIDE SEQUENCE</scope>
</reference>
<evidence type="ECO:0000313" key="1">
    <source>
        <dbReference type="EMBL" id="JAH02922.1"/>
    </source>
</evidence>
<protein>
    <submittedName>
        <fullName evidence="1">Uncharacterized protein</fullName>
    </submittedName>
</protein>
<proteinExistence type="predicted"/>